<protein>
    <submittedName>
        <fullName evidence="2">Uncharacterized protein</fullName>
    </submittedName>
</protein>
<sequence length="140" mass="16086">MDPDAITDSFMILARYTRGFNNKGMIFEMAAPWTEFIPFNSDSPINASVAFFLPPELDIPDPTDPNVFFLTFPATKLYVKSFRTVDGWVKKDDFSEKAKSLYETLLAQEKTFDASFFACNTYDSLSKVVDRYFEVYYVAI</sequence>
<gene>
    <name evidence="2" type="ORF">PECUL_23A020738</name>
</gene>
<dbReference type="EMBL" id="OW240913">
    <property type="protein sequence ID" value="CAH2253140.1"/>
    <property type="molecule type" value="Genomic_DNA"/>
</dbReference>
<dbReference type="AlphaFoldDB" id="A0AAD1RG58"/>
<dbReference type="Proteomes" id="UP001295444">
    <property type="component" value="Chromosome 02"/>
</dbReference>
<evidence type="ECO:0000256" key="1">
    <source>
        <dbReference type="ARBA" id="ARBA00009817"/>
    </source>
</evidence>
<dbReference type="Gene3D" id="3.20.80.10">
    <property type="entry name" value="Regulatory factor, effector binding domain"/>
    <property type="match status" value="1"/>
</dbReference>
<keyword evidence="3" id="KW-1185">Reference proteome</keyword>
<name>A0AAD1RG58_PELCU</name>
<dbReference type="GO" id="GO:0005737">
    <property type="term" value="C:cytoplasm"/>
    <property type="evidence" value="ECO:0007669"/>
    <property type="project" value="TreeGrafter"/>
</dbReference>
<evidence type="ECO:0000313" key="3">
    <source>
        <dbReference type="Proteomes" id="UP001295444"/>
    </source>
</evidence>
<reference evidence="2" key="1">
    <citation type="submission" date="2022-03" db="EMBL/GenBank/DDBJ databases">
        <authorList>
            <person name="Alioto T."/>
            <person name="Alioto T."/>
            <person name="Gomez Garrido J."/>
        </authorList>
    </citation>
    <scope>NUCLEOTIDE SEQUENCE</scope>
</reference>
<dbReference type="GO" id="GO:0020037">
    <property type="term" value="F:heme binding"/>
    <property type="evidence" value="ECO:0007669"/>
    <property type="project" value="TreeGrafter"/>
</dbReference>
<dbReference type="InterPro" id="IPR006917">
    <property type="entry name" value="SOUL_heme-bd"/>
</dbReference>
<dbReference type="InterPro" id="IPR011256">
    <property type="entry name" value="Reg_factor_effector_dom_sf"/>
</dbReference>
<accession>A0AAD1RG58</accession>
<comment type="similarity">
    <text evidence="1">Belongs to the HEBP family.</text>
</comment>
<dbReference type="PANTHER" id="PTHR11220:SF69">
    <property type="entry name" value="HEME-BINDING PROTEIN 2"/>
    <property type="match status" value="1"/>
</dbReference>
<evidence type="ECO:0000313" key="2">
    <source>
        <dbReference type="EMBL" id="CAH2253140.1"/>
    </source>
</evidence>
<dbReference type="PANTHER" id="PTHR11220">
    <property type="entry name" value="HEME-BINDING PROTEIN-RELATED"/>
    <property type="match status" value="1"/>
</dbReference>
<proteinExistence type="inferred from homology"/>
<organism evidence="2 3">
    <name type="scientific">Pelobates cultripes</name>
    <name type="common">Western spadefoot toad</name>
    <dbReference type="NCBI Taxonomy" id="61616"/>
    <lineage>
        <taxon>Eukaryota</taxon>
        <taxon>Metazoa</taxon>
        <taxon>Chordata</taxon>
        <taxon>Craniata</taxon>
        <taxon>Vertebrata</taxon>
        <taxon>Euteleostomi</taxon>
        <taxon>Amphibia</taxon>
        <taxon>Batrachia</taxon>
        <taxon>Anura</taxon>
        <taxon>Pelobatoidea</taxon>
        <taxon>Pelobatidae</taxon>
        <taxon>Pelobates</taxon>
    </lineage>
</organism>
<dbReference type="Pfam" id="PF04832">
    <property type="entry name" value="SOUL"/>
    <property type="match status" value="1"/>
</dbReference>
<dbReference type="SUPFAM" id="SSF55136">
    <property type="entry name" value="Probable bacterial effector-binding domain"/>
    <property type="match status" value="1"/>
</dbReference>